<feature type="binding site" evidence="5">
    <location>
        <begin position="104"/>
        <end position="105"/>
    </location>
    <ligand>
        <name>Mo-molybdopterin</name>
        <dbReference type="ChEBI" id="CHEBI:71302"/>
    </ligand>
</feature>
<reference evidence="8" key="1">
    <citation type="journal article" date="2019" name="Int. J. Syst. Evol. Microbiol.">
        <title>The Global Catalogue of Microorganisms (GCM) 10K type strain sequencing project: providing services to taxonomists for standard genome sequencing and annotation.</title>
        <authorList>
            <consortium name="The Broad Institute Genomics Platform"/>
            <consortium name="The Broad Institute Genome Sequencing Center for Infectious Disease"/>
            <person name="Wu L."/>
            <person name="Ma J."/>
        </authorList>
    </citation>
    <scope>NUCLEOTIDE SEQUENCE [LARGE SCALE GENOMIC DNA]</scope>
    <source>
        <strain evidence="8">CECT 8472</strain>
    </source>
</reference>
<comment type="catalytic activity">
    <reaction evidence="5">
        <text>L-methionyl-[protein] + a quinone + H2O = L-methionyl-(S)-S-oxide-[protein] + a quinol</text>
        <dbReference type="Rhea" id="RHEA:51292"/>
        <dbReference type="Rhea" id="RHEA-COMP:12313"/>
        <dbReference type="Rhea" id="RHEA-COMP:12315"/>
        <dbReference type="ChEBI" id="CHEBI:15377"/>
        <dbReference type="ChEBI" id="CHEBI:16044"/>
        <dbReference type="ChEBI" id="CHEBI:24646"/>
        <dbReference type="ChEBI" id="CHEBI:44120"/>
        <dbReference type="ChEBI" id="CHEBI:132124"/>
    </reaction>
</comment>
<evidence type="ECO:0000256" key="5">
    <source>
        <dbReference type="HAMAP-Rule" id="MF_01206"/>
    </source>
</evidence>
<comment type="similarity">
    <text evidence="5">Belongs to the MsrP family.</text>
</comment>
<comment type="caution">
    <text evidence="5">Lacks conserved residue(s) required for the propagation of feature annotation.</text>
</comment>
<keyword evidence="1 5" id="KW-0500">Molybdenum</keyword>
<evidence type="ECO:0000256" key="1">
    <source>
        <dbReference type="ARBA" id="ARBA00022505"/>
    </source>
</evidence>
<dbReference type="PANTHER" id="PTHR43032:SF3">
    <property type="entry name" value="PROTEIN-METHIONINE-SULFOXIDE REDUCTASE CATALYTIC SUBUNIT MSRP"/>
    <property type="match status" value="1"/>
</dbReference>
<feature type="binding site" evidence="5">
    <location>
        <position position="246"/>
    </location>
    <ligand>
        <name>Mo-molybdopterin</name>
        <dbReference type="ChEBI" id="CHEBI:71302"/>
    </ligand>
</feature>
<evidence type="ECO:0000313" key="7">
    <source>
        <dbReference type="EMBL" id="MFC4350689.1"/>
    </source>
</evidence>
<keyword evidence="2 5" id="KW-0479">Metal-binding</keyword>
<dbReference type="InterPro" id="IPR000572">
    <property type="entry name" value="OxRdtase_Mopterin-bd_dom"/>
</dbReference>
<feature type="binding site" evidence="5">
    <location>
        <position position="193"/>
    </location>
    <ligand>
        <name>Mo-molybdopterin</name>
        <dbReference type="ChEBI" id="CHEBI:71302"/>
    </ligand>
</feature>
<feature type="binding site" evidence="5">
    <location>
        <position position="158"/>
    </location>
    <ligand>
        <name>Mo-molybdopterin</name>
        <dbReference type="ChEBI" id="CHEBI:71302"/>
    </ligand>
    <ligandPart>
        <name>Mo</name>
        <dbReference type="ChEBI" id="CHEBI:28685"/>
    </ligandPart>
</feature>
<evidence type="ECO:0000256" key="3">
    <source>
        <dbReference type="ARBA" id="ARBA00022729"/>
    </source>
</evidence>
<keyword evidence="4 5" id="KW-0560">Oxidoreductase</keyword>
<name>A0ABV8UJL7_9PROT</name>
<sequence length="339" mass="38552">MLIRRKRGWEIPESQVTPEEVFRNRRRIIKAAGAGSLLLAGCSLLSACSDMDGSTEANAAEGGPFAQVPEDPSADLYPVERNDRYQVERAITERELSGTYTNFYEFGSSKTIWQKAQSLPIRPWTLRVEGEVEDPFDIAIDDLLKQMPLEERVYRLRCVEAWSMVIPWSGFQLSHLLDLARPTSEARYIRFTTLEDPEVMSGQRAGWYPWPYVEGLTMEEAGNELAFMGTGMYGAPLPKQNGAPLRLVVPWKYGFKSIKSIVSIAFTRERPVSFWEEIAGNEYGFWANVNPEVAHPRWSQAEERVIGTDEHVPTQLYNGYGDYVAELYAGMDQGDRLFR</sequence>
<evidence type="ECO:0000259" key="6">
    <source>
        <dbReference type="Pfam" id="PF00174"/>
    </source>
</evidence>
<evidence type="ECO:0000313" key="8">
    <source>
        <dbReference type="Proteomes" id="UP001595799"/>
    </source>
</evidence>
<proteinExistence type="inferred from homology"/>
<feature type="domain" description="Oxidoreductase molybdopterin-binding" evidence="6">
    <location>
        <begin position="122"/>
        <end position="275"/>
    </location>
</feature>
<dbReference type="Pfam" id="PF00174">
    <property type="entry name" value="Oxidored_molyb"/>
    <property type="match status" value="1"/>
</dbReference>
<evidence type="ECO:0000256" key="4">
    <source>
        <dbReference type="ARBA" id="ARBA00023002"/>
    </source>
</evidence>
<gene>
    <name evidence="5 7" type="primary">msrP</name>
    <name evidence="7" type="ORF">ACFOW6_03930</name>
</gene>
<dbReference type="InterPro" id="IPR036374">
    <property type="entry name" value="OxRdtase_Mopterin-bd_sf"/>
</dbReference>
<comment type="function">
    <text evidence="5">Part of the MsrPQ system that repairs oxidized periplasmic proteins containing methionine sulfoxide residues (Met-O), using respiratory chain electrons. Thus protects these proteins from oxidative-stress damage caused by reactive species of oxygen and chlorine generated by the host defense mechanisms. MsrPQ is essential for the maintenance of envelope integrity under bleach stress, rescuing a wide series of structurally unrelated periplasmic proteins from methionine oxidation. The catalytic subunit MsrP is non-stereospecific, being able to reduce both (R-) and (S-) diastereoisomers of methionine sulfoxide.</text>
</comment>
<evidence type="ECO:0000256" key="2">
    <source>
        <dbReference type="ARBA" id="ARBA00022723"/>
    </source>
</evidence>
<keyword evidence="8" id="KW-1185">Reference proteome</keyword>
<dbReference type="GO" id="GO:0016491">
    <property type="term" value="F:oxidoreductase activity"/>
    <property type="evidence" value="ECO:0007669"/>
    <property type="project" value="UniProtKB-KW"/>
</dbReference>
<dbReference type="EMBL" id="JBHSCW010000002">
    <property type="protein sequence ID" value="MFC4350689.1"/>
    <property type="molecule type" value="Genomic_DNA"/>
</dbReference>
<comment type="catalytic activity">
    <reaction evidence="5">
        <text>L-methionyl-[protein] + a quinone + H2O = L-methionyl-(R)-S-oxide-[protein] + a quinol</text>
        <dbReference type="Rhea" id="RHEA:51296"/>
        <dbReference type="Rhea" id="RHEA-COMP:12313"/>
        <dbReference type="Rhea" id="RHEA-COMP:12314"/>
        <dbReference type="ChEBI" id="CHEBI:15377"/>
        <dbReference type="ChEBI" id="CHEBI:16044"/>
        <dbReference type="ChEBI" id="CHEBI:24646"/>
        <dbReference type="ChEBI" id="CHEBI:45764"/>
        <dbReference type="ChEBI" id="CHEBI:132124"/>
    </reaction>
</comment>
<dbReference type="HAMAP" id="MF_01206">
    <property type="entry name" value="MsrP"/>
    <property type="match status" value="1"/>
</dbReference>
<feature type="binding site" evidence="5">
    <location>
        <position position="241"/>
    </location>
    <ligand>
        <name>Mo-molybdopterin</name>
        <dbReference type="ChEBI" id="CHEBI:71302"/>
    </ligand>
</feature>
<feature type="binding site" evidence="5">
    <location>
        <begin position="257"/>
        <end position="259"/>
    </location>
    <ligand>
        <name>Mo-molybdopterin</name>
        <dbReference type="ChEBI" id="CHEBI:71302"/>
    </ligand>
</feature>
<keyword evidence="3 5" id="KW-0732">Signal</keyword>
<dbReference type="InterPro" id="IPR022867">
    <property type="entry name" value="MsrP"/>
</dbReference>
<dbReference type="Gene3D" id="3.90.420.10">
    <property type="entry name" value="Oxidoreductase, molybdopterin-binding domain"/>
    <property type="match status" value="1"/>
</dbReference>
<dbReference type="PANTHER" id="PTHR43032">
    <property type="entry name" value="PROTEIN-METHIONINE-SULFOXIDE REDUCTASE"/>
    <property type="match status" value="1"/>
</dbReference>
<dbReference type="EC" id="1.8.5.-" evidence="5"/>
<dbReference type="RefSeq" id="WP_382421034.1">
    <property type="nucleotide sequence ID" value="NZ_JBHSCW010000002.1"/>
</dbReference>
<dbReference type="NCBIfam" id="NF003767">
    <property type="entry name" value="PRK05363.1"/>
    <property type="match status" value="1"/>
</dbReference>
<dbReference type="Proteomes" id="UP001595799">
    <property type="component" value="Unassembled WGS sequence"/>
</dbReference>
<accession>A0ABV8UJL7</accession>
<organism evidence="7 8">
    <name type="scientific">Fodinicurvata halophila</name>
    <dbReference type="NCBI Taxonomy" id="1419723"/>
    <lineage>
        <taxon>Bacteria</taxon>
        <taxon>Pseudomonadati</taxon>
        <taxon>Pseudomonadota</taxon>
        <taxon>Alphaproteobacteria</taxon>
        <taxon>Rhodospirillales</taxon>
        <taxon>Rhodovibrionaceae</taxon>
        <taxon>Fodinicurvata</taxon>
    </lineage>
</organism>
<comment type="caution">
    <text evidence="7">The sequence shown here is derived from an EMBL/GenBank/DDBJ whole genome shotgun (WGS) entry which is preliminary data.</text>
</comment>
<dbReference type="SUPFAM" id="SSF56524">
    <property type="entry name" value="Oxidoreductase molybdopterin-binding domain"/>
    <property type="match status" value="1"/>
</dbReference>
<protein>
    <recommendedName>
        <fullName evidence="5">Protein-methionine-sulfoxide reductase catalytic subunit MsrP</fullName>
        <ecNumber evidence="5">1.8.5.-</ecNumber>
    </recommendedName>
</protein>
<comment type="subunit">
    <text evidence="5">Heterodimer of a catalytic subunit (MsrP) and a heme-binding subunit (MsrQ).</text>
</comment>
<comment type="cofactor">
    <cofactor evidence="5">
        <name>Mo-molybdopterin</name>
        <dbReference type="ChEBI" id="CHEBI:71302"/>
    </cofactor>
    <text evidence="5">Binds 1 Mo-molybdopterin (Mo-MPT) cofactor per subunit.</text>
</comment>